<comment type="caution">
    <text evidence="2">The sequence shown here is derived from an EMBL/GenBank/DDBJ whole genome shotgun (WGS) entry which is preliminary data.</text>
</comment>
<evidence type="ECO:0000256" key="1">
    <source>
        <dbReference type="SAM" id="MobiDB-lite"/>
    </source>
</evidence>
<evidence type="ECO:0000313" key="2">
    <source>
        <dbReference type="EMBL" id="MDG4720716.1"/>
    </source>
</evidence>
<dbReference type="EMBL" id="JARSBO010000008">
    <property type="protein sequence ID" value="MDG4720716.1"/>
    <property type="molecule type" value="Genomic_DNA"/>
</dbReference>
<evidence type="ECO:0008006" key="4">
    <source>
        <dbReference type="Google" id="ProtNLM"/>
    </source>
</evidence>
<evidence type="ECO:0000313" key="3">
    <source>
        <dbReference type="Proteomes" id="UP001529180"/>
    </source>
</evidence>
<feature type="region of interest" description="Disordered" evidence="1">
    <location>
        <begin position="1"/>
        <end position="20"/>
    </location>
</feature>
<protein>
    <recommendedName>
        <fullName evidence="4">Chemotaxis protein</fullName>
    </recommendedName>
</protein>
<accession>A0ABT6GF43</accession>
<feature type="region of interest" description="Disordered" evidence="1">
    <location>
        <begin position="64"/>
        <end position="84"/>
    </location>
</feature>
<keyword evidence="3" id="KW-1185">Reference proteome</keyword>
<proteinExistence type="predicted"/>
<feature type="compositionally biased region" description="Low complexity" evidence="1">
    <location>
        <begin position="1"/>
        <end position="15"/>
    </location>
</feature>
<dbReference type="Proteomes" id="UP001529180">
    <property type="component" value="Unassembled WGS sequence"/>
</dbReference>
<reference evidence="2 3" key="1">
    <citation type="submission" date="2023-03" db="EMBL/GenBank/DDBJ databases">
        <title>Strain FZY0004 represents a novel species in the genus Thalassospira isolated from seawater.</title>
        <authorList>
            <person name="Fu Z.-Y."/>
        </authorList>
    </citation>
    <scope>NUCLEOTIDE SEQUENCE [LARGE SCALE GENOMIC DNA]</scope>
    <source>
        <strain evidence="2 3">FZY0004</strain>
    </source>
</reference>
<dbReference type="RefSeq" id="WP_278006909.1">
    <property type="nucleotide sequence ID" value="NZ_JARSBO010000008.1"/>
</dbReference>
<gene>
    <name evidence="2" type="ORF">P7680_17050</name>
</gene>
<name>A0ABT6GF43_9PROT</name>
<organism evidence="2 3">
    <name type="scientific">Thalassospira aquimaris</name>
    <dbReference type="NCBI Taxonomy" id="3037796"/>
    <lineage>
        <taxon>Bacteria</taxon>
        <taxon>Pseudomonadati</taxon>
        <taxon>Pseudomonadota</taxon>
        <taxon>Alphaproteobacteria</taxon>
        <taxon>Rhodospirillales</taxon>
        <taxon>Thalassospiraceae</taxon>
        <taxon>Thalassospira</taxon>
    </lineage>
</organism>
<sequence>MKSPNTSNNTNTPTSAGLDDQDYLTLASSMINSESQVGPVPVDPDIAEAMGAFSEDALSADDALDSHFDGIDPTADAEGSNHGR</sequence>